<feature type="region of interest" description="Disordered" evidence="7">
    <location>
        <begin position="17"/>
        <end position="36"/>
    </location>
</feature>
<feature type="compositionally biased region" description="Acidic residues" evidence="7">
    <location>
        <begin position="1188"/>
        <end position="1197"/>
    </location>
</feature>
<dbReference type="KEGG" id="cvr:CHLNCDRAFT_57668"/>
<dbReference type="GO" id="GO:0005044">
    <property type="term" value="F:scavenger receptor activity"/>
    <property type="evidence" value="ECO:0007669"/>
    <property type="project" value="TreeGrafter"/>
</dbReference>
<dbReference type="GO" id="GO:0005737">
    <property type="term" value="C:cytoplasm"/>
    <property type="evidence" value="ECO:0007669"/>
    <property type="project" value="TreeGrafter"/>
</dbReference>
<evidence type="ECO:0000256" key="2">
    <source>
        <dbReference type="ARBA" id="ARBA00010532"/>
    </source>
</evidence>
<evidence type="ECO:0000256" key="7">
    <source>
        <dbReference type="SAM" id="MobiDB-lite"/>
    </source>
</evidence>
<sequence length="1327" mass="142448">MEGGAKIPLQQLVDQGENGAISGDSDGGAAAGGASSWRDRCKHSFSRAQTSLKRIKTALRPYFIDEDEEELASGEEPLNGGVNPLVSSYMRPGEHKCKKRFFLAMVVVTAGCAWWVGPLVGIFVADPMIQLLLSNIQVITSRTDCFDHRLAVQTCEDAGVRSRYYFHNITNVDEWLAGTAPPSTVEVGPYSFVSLETRYNVNYTKDWNQVAFTYHTWDTFDPDNSCPTCTMSDTLTVINRRARRGGAALGYIQFYTAMRRMTAALSNPDEPPALPEEQVKVILMPMTLADVAGRLYGAAVALGSLDPAGDALRQWVNCGMMRALTSDTDFFLPTNASDPQGITYAPELCYFISTALQAATSAPDPVPPTAFAGLGFDLPLGAAGAWLSAAIGTTSPAGIDPAAQAFVTRFLLLTRATNLAYLASADPSLHDALEPLTDDQWNMLKGYLASLLPTYSSGTYSLFMAFGGAQIIAAEVQRVAARWTAMAAPTPEQAMVYTLLPLAVRTMLDVVTYQAMLPQVEAGFRADPALAGLPPDQPLPADVQAQAVGMAGALAIQQWTDCSVLGGAALPVGPGAFPHAPEFCAFLTANADSLGFSFAVTPAMLPELGLVISQPAATAFLGAVAGASSATSSDPFAQSVIQTFMMAPSKAAALAWLGAQGGASAGQAADMASLTDLQFRSLQLYLISLLPSWGKLVYTTWIHVGQAGPGAGGLVVTRTVEQLLYGYEDPILVTSAQLSNPQYYRLAPYMYSPYTSLSFQTEAYPVEYFANVTGANYTFSMLSYKSTDVAAFEPRIQHKRIVTGKRKGDWPQSALQYRGIPFYTKPYGILNATGINEGIIQGSNFKPSRGREPIQFESSLMRSVKTVSTESYIRVKKVRAYQMTLHPESYGECNATQYEEWKAATGFDEQAFQATMAALTALKQDSPAAYWQLMQDEEALTTYFNGTDLGPLDKYFGADQGAWLARCTNPEPIPFAWDLSDVYGCPTIISLARYYRSSEEVINATGRADWDSNFAAHGWYFSVEPNTGMSIHGHKTFQWSQLVTRTDVAYPSLWVANGSQGTPLGRALGMDADFVLVPLNTVVLYWEPTWKVALVLRGVATAKEVLYWLLVVAFPVSSWLQLFPALIYLKFSKYAKLRKKELAKIQKSTAKRLRLGGHEAAMADALYRLANGSKSVFVPPERDYTPSDTEEEAEEAAAGEQAAGTDALAAKQEGGERRGSRMDVIDSKAAAAAAAQRQQAGQDAFVIGTAPQPESDVWGGGYSAGAGAQAAGSGAGASQGEQGDAVAVTLLPPGEALSAAAPASFRRSTTGGGGGLRKRTTSTQEGP</sequence>
<evidence type="ECO:0000256" key="1">
    <source>
        <dbReference type="ARBA" id="ARBA00004370"/>
    </source>
</evidence>
<evidence type="ECO:0000313" key="9">
    <source>
        <dbReference type="EMBL" id="EFN56256.1"/>
    </source>
</evidence>
<keyword evidence="10" id="KW-1185">Reference proteome</keyword>
<keyword evidence="3 8" id="KW-0812">Transmembrane</keyword>
<accession>E1ZCK2</accession>
<dbReference type="GO" id="GO:0016020">
    <property type="term" value="C:membrane"/>
    <property type="evidence" value="ECO:0007669"/>
    <property type="project" value="UniProtKB-SubCell"/>
</dbReference>
<organism evidence="10">
    <name type="scientific">Chlorella variabilis</name>
    <name type="common">Green alga</name>
    <dbReference type="NCBI Taxonomy" id="554065"/>
    <lineage>
        <taxon>Eukaryota</taxon>
        <taxon>Viridiplantae</taxon>
        <taxon>Chlorophyta</taxon>
        <taxon>core chlorophytes</taxon>
        <taxon>Trebouxiophyceae</taxon>
        <taxon>Chlorellales</taxon>
        <taxon>Chlorellaceae</taxon>
        <taxon>Chlorella clade</taxon>
        <taxon>Chlorella</taxon>
    </lineage>
</organism>
<name>E1ZCK2_CHLVA</name>
<evidence type="ECO:0000256" key="5">
    <source>
        <dbReference type="ARBA" id="ARBA00023136"/>
    </source>
</evidence>
<evidence type="ECO:0000313" key="10">
    <source>
        <dbReference type="Proteomes" id="UP000008141"/>
    </source>
</evidence>
<dbReference type="InParanoid" id="E1ZCK2"/>
<keyword evidence="5 8" id="KW-0472">Membrane</keyword>
<dbReference type="RefSeq" id="XP_005848358.1">
    <property type="nucleotide sequence ID" value="XM_005848296.1"/>
</dbReference>
<reference evidence="9 10" key="1">
    <citation type="journal article" date="2010" name="Plant Cell">
        <title>The Chlorella variabilis NC64A genome reveals adaptation to photosymbiosis, coevolution with viruses, and cryptic sex.</title>
        <authorList>
            <person name="Blanc G."/>
            <person name="Duncan G."/>
            <person name="Agarkova I."/>
            <person name="Borodovsky M."/>
            <person name="Gurnon J."/>
            <person name="Kuo A."/>
            <person name="Lindquist E."/>
            <person name="Lucas S."/>
            <person name="Pangilinan J."/>
            <person name="Polle J."/>
            <person name="Salamov A."/>
            <person name="Terry A."/>
            <person name="Yamada T."/>
            <person name="Dunigan D.D."/>
            <person name="Grigoriev I.V."/>
            <person name="Claverie J.M."/>
            <person name="Van Etten J.L."/>
        </authorList>
    </citation>
    <scope>NUCLEOTIDE SEQUENCE [LARGE SCALE GENOMIC DNA]</scope>
    <source>
        <strain evidence="9 10">NC64A</strain>
    </source>
</reference>
<keyword evidence="6" id="KW-0325">Glycoprotein</keyword>
<dbReference type="GeneID" id="17355903"/>
<dbReference type="InterPro" id="IPR002159">
    <property type="entry name" value="CD36_fam"/>
</dbReference>
<feature type="transmembrane region" description="Helical" evidence="8">
    <location>
        <begin position="1105"/>
        <end position="1129"/>
    </location>
</feature>
<evidence type="ECO:0000256" key="8">
    <source>
        <dbReference type="SAM" id="Phobius"/>
    </source>
</evidence>
<dbReference type="EMBL" id="GL433842">
    <property type="protein sequence ID" value="EFN56256.1"/>
    <property type="molecule type" value="Genomic_DNA"/>
</dbReference>
<feature type="region of interest" description="Disordered" evidence="7">
    <location>
        <begin position="1297"/>
        <end position="1327"/>
    </location>
</feature>
<dbReference type="eggNOG" id="ENOG502SEF3">
    <property type="taxonomic scope" value="Eukaryota"/>
</dbReference>
<dbReference type="Proteomes" id="UP000008141">
    <property type="component" value="Unassembled WGS sequence"/>
</dbReference>
<evidence type="ECO:0000256" key="6">
    <source>
        <dbReference type="ARBA" id="ARBA00023180"/>
    </source>
</evidence>
<comment type="subcellular location">
    <subcellularLocation>
        <location evidence="1">Membrane</location>
    </subcellularLocation>
</comment>
<dbReference type="PANTHER" id="PTHR11923:SF51">
    <property type="entry name" value="LYSOSOME MEMBRANE PROTEIN 2"/>
    <property type="match status" value="1"/>
</dbReference>
<dbReference type="OrthoDB" id="514335at2759"/>
<feature type="region of interest" description="Disordered" evidence="7">
    <location>
        <begin position="1249"/>
        <end position="1282"/>
    </location>
</feature>
<feature type="transmembrane region" description="Helical" evidence="8">
    <location>
        <begin position="101"/>
        <end position="125"/>
    </location>
</feature>
<comment type="similarity">
    <text evidence="2">Belongs to the CD36 family.</text>
</comment>
<proteinExistence type="inferred from homology"/>
<feature type="compositionally biased region" description="Basic and acidic residues" evidence="7">
    <location>
        <begin position="1213"/>
        <end position="1222"/>
    </location>
</feature>
<gene>
    <name evidence="9" type="ORF">CHLNCDRAFT_57668</name>
</gene>
<feature type="region of interest" description="Disordered" evidence="7">
    <location>
        <begin position="1178"/>
        <end position="1222"/>
    </location>
</feature>
<feature type="compositionally biased region" description="Low complexity" evidence="7">
    <location>
        <begin position="1265"/>
        <end position="1282"/>
    </location>
</feature>
<keyword evidence="4 8" id="KW-1133">Transmembrane helix</keyword>
<evidence type="ECO:0000256" key="3">
    <source>
        <dbReference type="ARBA" id="ARBA00022692"/>
    </source>
</evidence>
<dbReference type="PANTHER" id="PTHR11923">
    <property type="entry name" value="SCAVENGER RECEPTOR CLASS B TYPE-1 SR-B1"/>
    <property type="match status" value="1"/>
</dbReference>
<evidence type="ECO:0000256" key="4">
    <source>
        <dbReference type="ARBA" id="ARBA00022989"/>
    </source>
</evidence>
<protein>
    <submittedName>
        <fullName evidence="9">Uncharacterized protein</fullName>
    </submittedName>
</protein>
<feature type="compositionally biased region" description="Low complexity" evidence="7">
    <location>
        <begin position="1198"/>
        <end position="1210"/>
    </location>
</feature>
<dbReference type="Pfam" id="PF01130">
    <property type="entry name" value="CD36"/>
    <property type="match status" value="2"/>
</dbReference>